<name>A0A816PRG1_9BILA</name>
<proteinExistence type="predicted"/>
<evidence type="ECO:0000313" key="1">
    <source>
        <dbReference type="EMBL" id="CAF2051787.1"/>
    </source>
</evidence>
<evidence type="ECO:0000313" key="3">
    <source>
        <dbReference type="Proteomes" id="UP000663856"/>
    </source>
</evidence>
<sequence>MSTNSRPKRYLLLPCYPTTSSDDDLLLTNVSIDELDESQLIQRQLFGYHQPTTYQNDHEQWIDSLSQSWNIHRDILQFNLKKMLTLLDQLAYKRMYHFSTHPQEETLYEDEYKIALEFYLQMDYNLFYMKTCSYRGAQPIINRPSSIFSTNERPPYGRYTMEACHQKSCSLCYPSRQIESKSTVQHIFVNGYRSILNCPATCTTQNIIYVLTCPCKQFDYIGETSVSLPQRLTYHRKHGNRIIKEFLLGKKLTNYINGDTIKSYETLVKDRMKLYQHLCYCSVAMQHFLDENPDYWSFIPQRLTVYEEQEQEREIKFVDHHQYQFANDVPVPTNMNYHFTTEQKLNIEEFFQQKKYLTQSNSHFDFYQASIIAVLPEKASSVLRRFVETLFITHAQTKLNTFGHLDADDSSIRVQSNGELCYENLVRPSI</sequence>
<dbReference type="EMBL" id="CAJNRF010003554">
    <property type="protein sequence ID" value="CAF2051787.1"/>
    <property type="molecule type" value="Genomic_DNA"/>
</dbReference>
<accession>A0A816PRG1</accession>
<reference evidence="1" key="1">
    <citation type="submission" date="2021-02" db="EMBL/GenBank/DDBJ databases">
        <authorList>
            <person name="Nowell W R."/>
        </authorList>
    </citation>
    <scope>NUCLEOTIDE SEQUENCE</scope>
</reference>
<dbReference type="Proteomes" id="UP000663866">
    <property type="component" value="Unassembled WGS sequence"/>
</dbReference>
<gene>
    <name evidence="2" type="ORF">OVN521_LOCUS31340</name>
    <name evidence="1" type="ORF">WKI299_LOCUS10280</name>
</gene>
<organism evidence="1 3">
    <name type="scientific">Rotaria magnacalcarata</name>
    <dbReference type="NCBI Taxonomy" id="392030"/>
    <lineage>
        <taxon>Eukaryota</taxon>
        <taxon>Metazoa</taxon>
        <taxon>Spiralia</taxon>
        <taxon>Gnathifera</taxon>
        <taxon>Rotifera</taxon>
        <taxon>Eurotatoria</taxon>
        <taxon>Bdelloidea</taxon>
        <taxon>Philodinida</taxon>
        <taxon>Philodinidae</taxon>
        <taxon>Rotaria</taxon>
    </lineage>
</organism>
<evidence type="ECO:0000313" key="4">
    <source>
        <dbReference type="Proteomes" id="UP000663866"/>
    </source>
</evidence>
<comment type="caution">
    <text evidence="1">The sequence shown here is derived from an EMBL/GenBank/DDBJ whole genome shotgun (WGS) entry which is preliminary data.</text>
</comment>
<dbReference type="EMBL" id="CAJOBG010015082">
    <property type="protein sequence ID" value="CAF4302025.1"/>
    <property type="molecule type" value="Genomic_DNA"/>
</dbReference>
<evidence type="ECO:0000313" key="2">
    <source>
        <dbReference type="EMBL" id="CAF4302025.1"/>
    </source>
</evidence>
<protein>
    <submittedName>
        <fullName evidence="1">Uncharacterized protein</fullName>
    </submittedName>
</protein>
<dbReference type="Proteomes" id="UP000663856">
    <property type="component" value="Unassembled WGS sequence"/>
</dbReference>
<keyword evidence="4" id="KW-1185">Reference proteome</keyword>
<dbReference type="AlphaFoldDB" id="A0A816PRG1"/>